<organism evidence="8 9">
    <name type="scientific">Blepharisma stoltei</name>
    <dbReference type="NCBI Taxonomy" id="1481888"/>
    <lineage>
        <taxon>Eukaryota</taxon>
        <taxon>Sar</taxon>
        <taxon>Alveolata</taxon>
        <taxon>Ciliophora</taxon>
        <taxon>Postciliodesmatophora</taxon>
        <taxon>Heterotrichea</taxon>
        <taxon>Heterotrichida</taxon>
        <taxon>Blepharismidae</taxon>
        <taxon>Blepharisma</taxon>
    </lineage>
</organism>
<keyword evidence="2" id="KW-0963">Cytoplasm</keyword>
<dbReference type="PROSITE" id="PS51722">
    <property type="entry name" value="G_TR_2"/>
    <property type="match status" value="1"/>
</dbReference>
<dbReference type="InterPro" id="IPR035647">
    <property type="entry name" value="EFG_III/V"/>
</dbReference>
<keyword evidence="9" id="KW-1185">Reference proteome</keyword>
<dbReference type="Pfam" id="PF03764">
    <property type="entry name" value="EFG_IV"/>
    <property type="match status" value="1"/>
</dbReference>
<dbReference type="GO" id="GO:0003924">
    <property type="term" value="F:GTPase activity"/>
    <property type="evidence" value="ECO:0007669"/>
    <property type="project" value="InterPro"/>
</dbReference>
<dbReference type="SUPFAM" id="SSF52540">
    <property type="entry name" value="P-loop containing nucleoside triphosphate hydrolases"/>
    <property type="match status" value="1"/>
</dbReference>
<dbReference type="SMART" id="SM00838">
    <property type="entry name" value="EFG_C"/>
    <property type="match status" value="1"/>
</dbReference>
<dbReference type="InterPro" id="IPR005517">
    <property type="entry name" value="Transl_elong_EFG/EF2_IV"/>
</dbReference>
<dbReference type="CDD" id="cd16261">
    <property type="entry name" value="EF2_snRNP_III"/>
    <property type="match status" value="1"/>
</dbReference>
<dbReference type="InterPro" id="IPR027417">
    <property type="entry name" value="P-loop_NTPase"/>
</dbReference>
<evidence type="ECO:0000256" key="3">
    <source>
        <dbReference type="ARBA" id="ARBA00022741"/>
    </source>
</evidence>
<evidence type="ECO:0000256" key="4">
    <source>
        <dbReference type="ARBA" id="ARBA00022768"/>
    </source>
</evidence>
<dbReference type="SUPFAM" id="SSF54980">
    <property type="entry name" value="EF-G C-terminal domain-like"/>
    <property type="match status" value="2"/>
</dbReference>
<dbReference type="Proteomes" id="UP001162131">
    <property type="component" value="Unassembled WGS sequence"/>
</dbReference>
<dbReference type="PRINTS" id="PR00315">
    <property type="entry name" value="ELONGATNFCT"/>
</dbReference>
<dbReference type="AlphaFoldDB" id="A0AAU9K5Q2"/>
<comment type="subcellular location">
    <subcellularLocation>
        <location evidence="1">Cytoplasm</location>
    </subcellularLocation>
</comment>
<gene>
    <name evidence="8" type="ORF">BSTOLATCC_MIC46491</name>
</gene>
<feature type="domain" description="Tr-type G" evidence="7">
    <location>
        <begin position="17"/>
        <end position="229"/>
    </location>
</feature>
<evidence type="ECO:0000313" key="8">
    <source>
        <dbReference type="EMBL" id="CAG9328490.1"/>
    </source>
</evidence>
<dbReference type="InterPro" id="IPR000795">
    <property type="entry name" value="T_Tr_GTP-bd_dom"/>
</dbReference>
<keyword evidence="3" id="KW-0547">Nucleotide-binding</keyword>
<dbReference type="SMART" id="SM00889">
    <property type="entry name" value="EFG_IV"/>
    <property type="match status" value="1"/>
</dbReference>
<dbReference type="GO" id="GO:0005829">
    <property type="term" value="C:cytosol"/>
    <property type="evidence" value="ECO:0007669"/>
    <property type="project" value="TreeGrafter"/>
</dbReference>
<dbReference type="InterPro" id="IPR009000">
    <property type="entry name" value="Transl_B-barrel_sf"/>
</dbReference>
<dbReference type="CDD" id="cd01885">
    <property type="entry name" value="EF2"/>
    <property type="match status" value="1"/>
</dbReference>
<dbReference type="CDD" id="cd01681">
    <property type="entry name" value="aeEF2_snRNP_like_IV"/>
    <property type="match status" value="1"/>
</dbReference>
<keyword evidence="4" id="KW-0251">Elongation factor</keyword>
<dbReference type="InterPro" id="IPR041095">
    <property type="entry name" value="EFG_II"/>
</dbReference>
<dbReference type="GO" id="GO:1990904">
    <property type="term" value="C:ribonucleoprotein complex"/>
    <property type="evidence" value="ECO:0007669"/>
    <property type="project" value="TreeGrafter"/>
</dbReference>
<sequence length="832" mass="92961">MVKYSGDQVREIMDNQENIRNMSVIAHVDHGKTTLTDSLIAKAGLIDEDNAGDVRFCDTRKDEVERGITIKSTSVSLCYNVEELSPDPFLINLIDSPGHVDFSSEVTAALRVTDGALVVVDCVEGVCVQTETVLRQALQEKIKPVLMINKVDRQLLELQLDPEEMYQNFLRTIEKVNSIIAVYDDGTMGDIMIDPAKGNCAFGSGLMGWAFTLRTFAKIYANKLNADPSKMMKKLWGDWYFDAEGKKWKKSPISDSGKKLERAFNELILKPIQRLAKNAMTNNEEGINKILRHLNIEIKQEDRELREKKLLKKIMQKWINAADCLLEMVIFHLPSPKFAQQYRVSCLYEGPLDDDCAQAIRNCDPNGPLMFYVSKLVPSSDKSRFIAFGRVFSGKIASGQKVRIMGPKYVYGEKEDLYIKNIQRTVIMMGKIVEPIGDIPCGNLAGLIGVDQFLVKTGTITDHEEAHLFKSMKYSVSPIVRVAVKPKNTAEIAKLVEGLVRLSKQDSLVQCITEETGEHVIVGCGELHVEICLRDLQELSGIEIVASDPIVTYKETILNNSSQVCLSKAPNKLNRLWATAEPLAQGLSEAIELGKVSSLQDPKQRSQALFNQYAWDLNDSKRIWCFGPETTGPNILVDQTKGLQYLMEVRDHIESGFQWATKEGVLCGEQMRGIRVNIVDAMLHSDPVHRGSRQIMPTARNVCIASILTASPTLQEPIYMVEIQCPYEVIGNVYQCLTARRGIVQAEEPVSGTSMTVVKAYLPVAESFGFSGHLRSMTSGQAFPQCVFDHWDVVSGDPYDVNSTLGGLIRNVRQRKGLNEGIPPLENFLDRL</sequence>
<dbReference type="Gene3D" id="3.30.70.870">
    <property type="entry name" value="Elongation Factor G (Translational Gtpase), domain 3"/>
    <property type="match status" value="1"/>
</dbReference>
<dbReference type="EMBL" id="CAJZBQ010000046">
    <property type="protein sequence ID" value="CAG9328490.1"/>
    <property type="molecule type" value="Genomic_DNA"/>
</dbReference>
<dbReference type="CDD" id="cd04096">
    <property type="entry name" value="eEF2_snRNP_like_C"/>
    <property type="match status" value="1"/>
</dbReference>
<dbReference type="FunFam" id="3.40.50.300:FF:000058">
    <property type="entry name" value="Translation elongation factor 2"/>
    <property type="match status" value="1"/>
</dbReference>
<dbReference type="Pfam" id="PF03144">
    <property type="entry name" value="GTP_EFTU_D2"/>
    <property type="match status" value="1"/>
</dbReference>
<dbReference type="NCBIfam" id="TIGR00231">
    <property type="entry name" value="small_GTP"/>
    <property type="match status" value="1"/>
</dbReference>
<evidence type="ECO:0000256" key="1">
    <source>
        <dbReference type="ARBA" id="ARBA00004496"/>
    </source>
</evidence>
<keyword evidence="6" id="KW-0342">GTP-binding</keyword>
<dbReference type="Pfam" id="PF00679">
    <property type="entry name" value="EFG_C"/>
    <property type="match status" value="1"/>
</dbReference>
<dbReference type="InterPro" id="IPR020568">
    <property type="entry name" value="Ribosomal_Su5_D2-typ_SF"/>
</dbReference>
<dbReference type="Gene3D" id="3.30.230.10">
    <property type="match status" value="1"/>
</dbReference>
<dbReference type="GO" id="GO:0043022">
    <property type="term" value="F:ribosome binding"/>
    <property type="evidence" value="ECO:0007669"/>
    <property type="project" value="TreeGrafter"/>
</dbReference>
<keyword evidence="5" id="KW-0648">Protein biosynthesis</keyword>
<protein>
    <recommendedName>
        <fullName evidence="7">Tr-type G domain-containing protein</fullName>
    </recommendedName>
</protein>
<dbReference type="InterPro" id="IPR004161">
    <property type="entry name" value="EFTu-like_2"/>
</dbReference>
<dbReference type="FunFam" id="3.30.70.240:FF:000003">
    <property type="entry name" value="Translation elongation factor 2"/>
    <property type="match status" value="1"/>
</dbReference>
<dbReference type="PANTHER" id="PTHR42908:SF10">
    <property type="entry name" value="EUKARYOTIC TRANSLATION ELONGATION FACTOR 2"/>
    <property type="match status" value="1"/>
</dbReference>
<dbReference type="SUPFAM" id="SSF54211">
    <property type="entry name" value="Ribosomal protein S5 domain 2-like"/>
    <property type="match status" value="1"/>
</dbReference>
<evidence type="ECO:0000256" key="2">
    <source>
        <dbReference type="ARBA" id="ARBA00022490"/>
    </source>
</evidence>
<dbReference type="GO" id="GO:0003746">
    <property type="term" value="F:translation elongation factor activity"/>
    <property type="evidence" value="ECO:0007669"/>
    <property type="project" value="UniProtKB-KW"/>
</dbReference>
<comment type="caution">
    <text evidence="8">The sequence shown here is derived from an EMBL/GenBank/DDBJ whole genome shotgun (WGS) entry which is preliminary data.</text>
</comment>
<dbReference type="Gene3D" id="2.40.30.10">
    <property type="entry name" value="Translation factors"/>
    <property type="match status" value="1"/>
</dbReference>
<dbReference type="Pfam" id="PF00009">
    <property type="entry name" value="GTP_EFTU"/>
    <property type="match status" value="1"/>
</dbReference>
<name>A0AAU9K5Q2_9CILI</name>
<evidence type="ECO:0000259" key="7">
    <source>
        <dbReference type="PROSITE" id="PS51722"/>
    </source>
</evidence>
<evidence type="ECO:0000256" key="5">
    <source>
        <dbReference type="ARBA" id="ARBA00022917"/>
    </source>
</evidence>
<evidence type="ECO:0000313" key="9">
    <source>
        <dbReference type="Proteomes" id="UP001162131"/>
    </source>
</evidence>
<dbReference type="FunFam" id="2.40.30.10:FF:000010">
    <property type="entry name" value="Translation elongation factor 2"/>
    <property type="match status" value="1"/>
</dbReference>
<dbReference type="SUPFAM" id="SSF50447">
    <property type="entry name" value="Translation proteins"/>
    <property type="match status" value="1"/>
</dbReference>
<reference evidence="8" key="1">
    <citation type="submission" date="2021-09" db="EMBL/GenBank/DDBJ databases">
        <authorList>
            <consortium name="AG Swart"/>
            <person name="Singh M."/>
            <person name="Singh A."/>
            <person name="Seah K."/>
            <person name="Emmerich C."/>
        </authorList>
    </citation>
    <scope>NUCLEOTIDE SEQUENCE</scope>
    <source>
        <strain evidence="8">ATCC30299</strain>
    </source>
</reference>
<dbReference type="PANTHER" id="PTHR42908">
    <property type="entry name" value="TRANSLATION ELONGATION FACTOR-RELATED"/>
    <property type="match status" value="1"/>
</dbReference>
<dbReference type="InterPro" id="IPR014721">
    <property type="entry name" value="Ribsml_uS5_D2-typ_fold_subgr"/>
</dbReference>
<dbReference type="Pfam" id="PF14492">
    <property type="entry name" value="EFG_III"/>
    <property type="match status" value="1"/>
</dbReference>
<dbReference type="GO" id="GO:0005525">
    <property type="term" value="F:GTP binding"/>
    <property type="evidence" value="ECO:0007669"/>
    <property type="project" value="UniProtKB-KW"/>
</dbReference>
<dbReference type="FunFam" id="3.30.230.10:FF:000006">
    <property type="entry name" value="Translation elongation factor 2"/>
    <property type="match status" value="1"/>
</dbReference>
<proteinExistence type="predicted"/>
<dbReference type="InterPro" id="IPR005225">
    <property type="entry name" value="Small_GTP-bd"/>
</dbReference>
<accession>A0AAU9K5Q2</accession>
<dbReference type="FunFam" id="3.30.70.870:FF:000002">
    <property type="entry name" value="Translation elongation factor 2"/>
    <property type="match status" value="1"/>
</dbReference>
<evidence type="ECO:0000256" key="6">
    <source>
        <dbReference type="ARBA" id="ARBA00023134"/>
    </source>
</evidence>
<dbReference type="Gene3D" id="3.30.70.240">
    <property type="match status" value="1"/>
</dbReference>
<dbReference type="InterPro" id="IPR000640">
    <property type="entry name" value="EFG_V-like"/>
</dbReference>
<dbReference type="CDD" id="cd16268">
    <property type="entry name" value="EF2_II"/>
    <property type="match status" value="1"/>
</dbReference>
<dbReference type="Gene3D" id="3.40.50.300">
    <property type="entry name" value="P-loop containing nucleotide triphosphate hydrolases"/>
    <property type="match status" value="1"/>
</dbReference>